<feature type="transmembrane region" description="Helical" evidence="1">
    <location>
        <begin position="199"/>
        <end position="217"/>
    </location>
</feature>
<name>A0A402BBC2_9CHLR</name>
<evidence type="ECO:0000313" key="4">
    <source>
        <dbReference type="Proteomes" id="UP000287171"/>
    </source>
</evidence>
<reference evidence="4" key="1">
    <citation type="submission" date="2018-12" db="EMBL/GenBank/DDBJ databases">
        <title>Tengunoibacter tsumagoiensis gen. nov., sp. nov., Dictyobacter kobayashii sp. nov., D. alpinus sp. nov., and D. joshuensis sp. nov. and description of Dictyobacteraceae fam. nov. within the order Ktedonobacterales isolated from Tengu-no-mugimeshi.</title>
        <authorList>
            <person name="Wang C.M."/>
            <person name="Zheng Y."/>
            <person name="Sakai Y."/>
            <person name="Toyoda A."/>
            <person name="Minakuchi Y."/>
            <person name="Abe K."/>
            <person name="Yokota A."/>
            <person name="Yabe S."/>
        </authorList>
    </citation>
    <scope>NUCLEOTIDE SEQUENCE [LARGE SCALE GENOMIC DNA]</scope>
    <source>
        <strain evidence="4">Uno16</strain>
    </source>
</reference>
<feature type="transmembrane region" description="Helical" evidence="1">
    <location>
        <begin position="98"/>
        <end position="118"/>
    </location>
</feature>
<sequence length="263" mass="28546">MTTFYILAFALAWCIKIPVVLSNTNNFALRLLPSFLPALTALVITAIIAGPRGVGELLKQAGRWRVSPVWYLVALIGPMLLNLLALILPIPFGWTFPSFAFVGILLLPKIVVGTFFSLGEELGWRGFALPRLQSYYGTLTASLLVGLLWWGWHLPEVMAAAQAGLTWQQSAGLLGRDLVLDLAASILMTWIYNRSGHSVLLTTLFHLSIGLLGQFLAIPNPPYVSLVSVLLNVLLCLAAIAVLVLTRLTSSITKKAVTTEVPG</sequence>
<feature type="transmembrane region" description="Helical" evidence="1">
    <location>
        <begin position="32"/>
        <end position="49"/>
    </location>
</feature>
<dbReference type="Proteomes" id="UP000287171">
    <property type="component" value="Unassembled WGS sequence"/>
</dbReference>
<dbReference type="GO" id="GO:0080120">
    <property type="term" value="P:CAAX-box protein maturation"/>
    <property type="evidence" value="ECO:0007669"/>
    <property type="project" value="UniProtKB-ARBA"/>
</dbReference>
<dbReference type="Pfam" id="PF02517">
    <property type="entry name" value="Rce1-like"/>
    <property type="match status" value="1"/>
</dbReference>
<feature type="transmembrane region" description="Helical" evidence="1">
    <location>
        <begin position="223"/>
        <end position="245"/>
    </location>
</feature>
<feature type="transmembrane region" description="Helical" evidence="1">
    <location>
        <begin position="69"/>
        <end position="92"/>
    </location>
</feature>
<protein>
    <recommendedName>
        <fullName evidence="2">CAAX prenyl protease 2/Lysostaphin resistance protein A-like domain-containing protein</fullName>
    </recommendedName>
</protein>
<keyword evidence="1" id="KW-0472">Membrane</keyword>
<dbReference type="PANTHER" id="PTHR35797">
    <property type="entry name" value="PROTEASE-RELATED"/>
    <property type="match status" value="1"/>
</dbReference>
<gene>
    <name evidence="3" type="ORF">KDA_40900</name>
</gene>
<accession>A0A402BBC2</accession>
<comment type="caution">
    <text evidence="3">The sequence shown here is derived from an EMBL/GenBank/DDBJ whole genome shotgun (WGS) entry which is preliminary data.</text>
</comment>
<dbReference type="InterPro" id="IPR042150">
    <property type="entry name" value="MmRce1-like"/>
</dbReference>
<dbReference type="InterPro" id="IPR003675">
    <property type="entry name" value="Rce1/LyrA-like_dom"/>
</dbReference>
<proteinExistence type="predicted"/>
<dbReference type="GO" id="GO:0004175">
    <property type="term" value="F:endopeptidase activity"/>
    <property type="evidence" value="ECO:0007669"/>
    <property type="project" value="UniProtKB-ARBA"/>
</dbReference>
<keyword evidence="4" id="KW-1185">Reference proteome</keyword>
<organism evidence="3 4">
    <name type="scientific">Dictyobacter alpinus</name>
    <dbReference type="NCBI Taxonomy" id="2014873"/>
    <lineage>
        <taxon>Bacteria</taxon>
        <taxon>Bacillati</taxon>
        <taxon>Chloroflexota</taxon>
        <taxon>Ktedonobacteria</taxon>
        <taxon>Ktedonobacterales</taxon>
        <taxon>Dictyobacteraceae</taxon>
        <taxon>Dictyobacter</taxon>
    </lineage>
</organism>
<feature type="transmembrane region" description="Helical" evidence="1">
    <location>
        <begin position="134"/>
        <end position="153"/>
    </location>
</feature>
<dbReference type="EMBL" id="BIFT01000001">
    <property type="protein sequence ID" value="GCE28606.1"/>
    <property type="molecule type" value="Genomic_DNA"/>
</dbReference>
<evidence type="ECO:0000259" key="2">
    <source>
        <dbReference type="Pfam" id="PF02517"/>
    </source>
</evidence>
<feature type="domain" description="CAAX prenyl protease 2/Lysostaphin resistance protein A-like" evidence="2">
    <location>
        <begin position="110"/>
        <end position="209"/>
    </location>
</feature>
<evidence type="ECO:0000256" key="1">
    <source>
        <dbReference type="SAM" id="Phobius"/>
    </source>
</evidence>
<dbReference type="PANTHER" id="PTHR35797:SF1">
    <property type="entry name" value="PROTEASE"/>
    <property type="match status" value="1"/>
</dbReference>
<keyword evidence="1" id="KW-0812">Transmembrane</keyword>
<keyword evidence="1" id="KW-1133">Transmembrane helix</keyword>
<evidence type="ECO:0000313" key="3">
    <source>
        <dbReference type="EMBL" id="GCE28606.1"/>
    </source>
</evidence>
<dbReference type="AlphaFoldDB" id="A0A402BBC2"/>